<dbReference type="SUPFAM" id="SSF103473">
    <property type="entry name" value="MFS general substrate transporter"/>
    <property type="match status" value="1"/>
</dbReference>
<feature type="transmembrane region" description="Helical" evidence="1">
    <location>
        <begin position="281"/>
        <end position="299"/>
    </location>
</feature>
<dbReference type="PANTHER" id="PTHR11328:SF28">
    <property type="entry name" value="MAJOR FACILITATOR SUPERFAMILY DOMAIN-CONTAINING PROTEIN 12"/>
    <property type="match status" value="1"/>
</dbReference>
<feature type="transmembrane region" description="Helical" evidence="1">
    <location>
        <begin position="26"/>
        <end position="49"/>
    </location>
</feature>
<reference evidence="2 3" key="1">
    <citation type="submission" date="2009-08" db="EMBL/GenBank/DDBJ databases">
        <authorList>
            <person name="Muzny D."/>
            <person name="Qin X."/>
            <person name="Deng J."/>
            <person name="Jiang H."/>
            <person name="Liu Y."/>
            <person name="Qu J."/>
            <person name="Song X.-Z."/>
            <person name="Zhang L."/>
            <person name="Thornton R."/>
            <person name="Coyle M."/>
            <person name="Francisco L."/>
            <person name="Jackson L."/>
            <person name="Javaid M."/>
            <person name="Korchina V."/>
            <person name="Kovar C."/>
            <person name="Mata R."/>
            <person name="Mathew T."/>
            <person name="Ngo R."/>
            <person name="Nguyen L."/>
            <person name="Nguyen N."/>
            <person name="Okwuonu G."/>
            <person name="Ongeri F."/>
            <person name="Pham C."/>
            <person name="Simmons D."/>
            <person name="Wilczek-Boney K."/>
            <person name="Hale W."/>
            <person name="Jakkamsetti A."/>
            <person name="Pham P."/>
            <person name="Ruth R."/>
            <person name="San Lucas F."/>
            <person name="Warren J."/>
            <person name="Zhang J."/>
            <person name="Zhao Z."/>
            <person name="Zhou C."/>
            <person name="Zhu D."/>
            <person name="Lee S."/>
            <person name="Bess C."/>
            <person name="Blankenburg K."/>
            <person name="Forbes L."/>
            <person name="Fu Q."/>
            <person name="Gubbala S."/>
            <person name="Hirani K."/>
            <person name="Jayaseelan J.C."/>
            <person name="Lara F."/>
            <person name="Munidasa M."/>
            <person name="Palculict T."/>
            <person name="Patil S."/>
            <person name="Pu L.-L."/>
            <person name="Saada N."/>
            <person name="Tang L."/>
            <person name="Weissenberger G."/>
            <person name="Zhu Y."/>
            <person name="Hemphill L."/>
            <person name="Shang Y."/>
            <person name="Youmans B."/>
            <person name="Ayvaz T."/>
            <person name="Ross M."/>
            <person name="Santibanez J."/>
            <person name="Aqrawi P."/>
            <person name="Gross S."/>
            <person name="Joshi V."/>
            <person name="Fowler G."/>
            <person name="Nazareth L."/>
            <person name="Reid J."/>
            <person name="Worley K."/>
            <person name="Petrosino J."/>
            <person name="Highlander S."/>
            <person name="Gibbs R."/>
        </authorList>
    </citation>
    <scope>NUCLEOTIDE SEQUENCE [LARGE SCALE GENOMIC DNA]</scope>
    <source>
        <strain evidence="2 3">ATCC 49175</strain>
    </source>
</reference>
<dbReference type="InterPro" id="IPR036259">
    <property type="entry name" value="MFS_trans_sf"/>
</dbReference>
<gene>
    <name evidence="2" type="ORF">HMPREF0444_0570</name>
</gene>
<evidence type="ECO:0000256" key="1">
    <source>
        <dbReference type="SAM" id="Phobius"/>
    </source>
</evidence>
<feature type="transmembrane region" description="Helical" evidence="1">
    <location>
        <begin position="188"/>
        <end position="207"/>
    </location>
</feature>
<dbReference type="GO" id="GO:0005886">
    <property type="term" value="C:plasma membrane"/>
    <property type="evidence" value="ECO:0007669"/>
    <property type="project" value="TreeGrafter"/>
</dbReference>
<dbReference type="RefSeq" id="WP_005605760.1">
    <property type="nucleotide sequence ID" value="NZ_CP102283.1"/>
</dbReference>
<dbReference type="InterPro" id="IPR039672">
    <property type="entry name" value="MFS_2"/>
</dbReference>
<dbReference type="EMBL" id="ACKZ01000012">
    <property type="protein sequence ID" value="EEW37784.1"/>
    <property type="molecule type" value="Genomic_DNA"/>
</dbReference>
<protein>
    <recommendedName>
        <fullName evidence="4">Transporter, major facilitator family protein</fullName>
    </recommendedName>
</protein>
<feature type="transmembrane region" description="Helical" evidence="1">
    <location>
        <begin position="341"/>
        <end position="359"/>
    </location>
</feature>
<feature type="transmembrane region" description="Helical" evidence="1">
    <location>
        <begin position="112"/>
        <end position="129"/>
    </location>
</feature>
<dbReference type="Proteomes" id="UP000005926">
    <property type="component" value="Unassembled WGS sequence"/>
</dbReference>
<comment type="caution">
    <text evidence="2">The sequence shown here is derived from an EMBL/GenBank/DDBJ whole genome shotgun (WGS) entry which is preliminary data.</text>
</comment>
<dbReference type="PANTHER" id="PTHR11328">
    <property type="entry name" value="MAJOR FACILITATOR SUPERFAMILY DOMAIN-CONTAINING PROTEIN"/>
    <property type="match status" value="1"/>
</dbReference>
<dbReference type="Gene3D" id="1.20.1250.20">
    <property type="entry name" value="MFS general substrate transporter like domains"/>
    <property type="match status" value="1"/>
</dbReference>
<dbReference type="GeneID" id="78413099"/>
<dbReference type="HOGENOM" id="CLU_042905_0_0_9"/>
<dbReference type="Pfam" id="PF13347">
    <property type="entry name" value="MFS_2"/>
    <property type="match status" value="1"/>
</dbReference>
<sequence>MENTGIHRAKTWQMALFALNNTSTNLWLVLLNFVAYYLTGYVGVAVVMATSIMTFMRIWDAITDPIVGYIVDKTDGKFGKNRPFMAAGNIVLVITTFLMFFTTHHLPEEFRFIYFLVIYLIYIIGYTLQTVVTKSAQSCLTNDPKQRPTFGIYDGIYNATLFALVPGFVAQHLVPKYGGFTAELFQELWIYIAPVTVIFTWLAIFALKDKDRTEFFGTGEPVKVTFKDYWDVLKNNRAIQMLVVSASTDKLAAIVTSNATVSVIIFGIICGNYKLLNTFNQYTLIPKILIMILGVKFIAQKLGQRKALLLGSWAGIILYGLLFGLFYVADPSTFSLPGAEGYTGLSFFTIAFLTLYILAQGANGLAGTMVIPMTADCADYEVYRSGRYVPGLMGTLFSAVDKIVSSFGSAFVGILCASIGFTEKLPQVDTPLTPELKFIGLVMFCGFIMFGYLCNVIAMKFYPLNKEKMEEIQSEIARIKAETLAKQKA</sequence>
<evidence type="ECO:0000313" key="2">
    <source>
        <dbReference type="EMBL" id="EEW37784.1"/>
    </source>
</evidence>
<feature type="transmembrane region" description="Helical" evidence="1">
    <location>
        <begin position="403"/>
        <end position="421"/>
    </location>
</feature>
<keyword evidence="1" id="KW-0472">Membrane</keyword>
<feature type="transmembrane region" description="Helical" evidence="1">
    <location>
        <begin position="150"/>
        <end position="168"/>
    </location>
</feature>
<dbReference type="GO" id="GO:0008643">
    <property type="term" value="P:carbohydrate transport"/>
    <property type="evidence" value="ECO:0007669"/>
    <property type="project" value="InterPro"/>
</dbReference>
<dbReference type="GO" id="GO:0015293">
    <property type="term" value="F:symporter activity"/>
    <property type="evidence" value="ECO:0007669"/>
    <property type="project" value="InterPro"/>
</dbReference>
<feature type="transmembrane region" description="Helical" evidence="1">
    <location>
        <begin position="308"/>
        <end position="329"/>
    </location>
</feature>
<feature type="transmembrane region" description="Helical" evidence="1">
    <location>
        <begin position="84"/>
        <end position="106"/>
    </location>
</feature>
<evidence type="ECO:0000313" key="3">
    <source>
        <dbReference type="Proteomes" id="UP000005926"/>
    </source>
</evidence>
<name>C8NF75_9LACT</name>
<keyword evidence="3" id="KW-1185">Reference proteome</keyword>
<feature type="transmembrane region" description="Helical" evidence="1">
    <location>
        <begin position="251"/>
        <end position="269"/>
    </location>
</feature>
<proteinExistence type="predicted"/>
<dbReference type="AlphaFoldDB" id="C8NF75"/>
<evidence type="ECO:0008006" key="4">
    <source>
        <dbReference type="Google" id="ProtNLM"/>
    </source>
</evidence>
<dbReference type="STRING" id="638301.HMPREF0444_0570"/>
<keyword evidence="1" id="KW-1133">Transmembrane helix</keyword>
<organism evidence="2 3">
    <name type="scientific">Granulicatella adiacens ATCC 49175</name>
    <dbReference type="NCBI Taxonomy" id="638301"/>
    <lineage>
        <taxon>Bacteria</taxon>
        <taxon>Bacillati</taxon>
        <taxon>Bacillota</taxon>
        <taxon>Bacilli</taxon>
        <taxon>Lactobacillales</taxon>
        <taxon>Carnobacteriaceae</taxon>
        <taxon>Granulicatella</taxon>
    </lineage>
</organism>
<feature type="transmembrane region" description="Helical" evidence="1">
    <location>
        <begin position="441"/>
        <end position="462"/>
    </location>
</feature>
<accession>C8NF75</accession>
<dbReference type="eggNOG" id="COG2211">
    <property type="taxonomic scope" value="Bacteria"/>
</dbReference>
<keyword evidence="1" id="KW-0812">Transmembrane</keyword>